<sequence length="178" mass="20676">MNSVIIHTLGPQETDSNDAAHYYLDRNTSIKAQIILHNSYEEIINTFPKYRNEFFLVPTAFKSAKFNMSWGELHYRYLSQLILKDCFLHSLNPLVVLENCGQKNGIAYSHPATAQLLITHVQPSQIRYCPSKYLAYQQYLQDGQYSLTNERNISLSSNEKILARYESQMIWSLYQIKG</sequence>
<dbReference type="AlphaFoldDB" id="A0A0R2D8W4"/>
<protein>
    <recommendedName>
        <fullName evidence="3">Amino acid biosynthesis protein</fullName>
    </recommendedName>
</protein>
<evidence type="ECO:0008006" key="3">
    <source>
        <dbReference type="Google" id="ProtNLM"/>
    </source>
</evidence>
<comment type="caution">
    <text evidence="1">The sequence shown here is derived from an EMBL/GenBank/DDBJ whole genome shotgun (WGS) entry which is preliminary data.</text>
</comment>
<organism evidence="1 2">
    <name type="scientific">Liquorilactobacillus aquaticus DSM 21051</name>
    <dbReference type="NCBI Taxonomy" id="1423725"/>
    <lineage>
        <taxon>Bacteria</taxon>
        <taxon>Bacillati</taxon>
        <taxon>Bacillota</taxon>
        <taxon>Bacilli</taxon>
        <taxon>Lactobacillales</taxon>
        <taxon>Lactobacillaceae</taxon>
        <taxon>Liquorilactobacillus</taxon>
    </lineage>
</organism>
<evidence type="ECO:0000313" key="2">
    <source>
        <dbReference type="Proteomes" id="UP000051015"/>
    </source>
</evidence>
<accession>A0A0R2D8W4</accession>
<gene>
    <name evidence="1" type="ORF">FC19_GL000281</name>
</gene>
<reference evidence="1 2" key="1">
    <citation type="journal article" date="2015" name="Genome Announc.">
        <title>Expanding the biotechnology potential of lactobacilli through comparative genomics of 213 strains and associated genera.</title>
        <authorList>
            <person name="Sun Z."/>
            <person name="Harris H.M."/>
            <person name="McCann A."/>
            <person name="Guo C."/>
            <person name="Argimon S."/>
            <person name="Zhang W."/>
            <person name="Yang X."/>
            <person name="Jeffery I.B."/>
            <person name="Cooney J.C."/>
            <person name="Kagawa T.F."/>
            <person name="Liu W."/>
            <person name="Song Y."/>
            <person name="Salvetti E."/>
            <person name="Wrobel A."/>
            <person name="Rasinkangas P."/>
            <person name="Parkhill J."/>
            <person name="Rea M.C."/>
            <person name="O'Sullivan O."/>
            <person name="Ritari J."/>
            <person name="Douillard F.P."/>
            <person name="Paul Ross R."/>
            <person name="Yang R."/>
            <person name="Briner A.E."/>
            <person name="Felis G.E."/>
            <person name="de Vos W.M."/>
            <person name="Barrangou R."/>
            <person name="Klaenhammer T.R."/>
            <person name="Caufield P.W."/>
            <person name="Cui Y."/>
            <person name="Zhang H."/>
            <person name="O'Toole P.W."/>
        </authorList>
    </citation>
    <scope>NUCLEOTIDE SEQUENCE [LARGE SCALE GENOMIC DNA]</scope>
    <source>
        <strain evidence="1 2">DSM 21051</strain>
    </source>
</reference>
<evidence type="ECO:0000313" key="1">
    <source>
        <dbReference type="EMBL" id="KRM96764.1"/>
    </source>
</evidence>
<dbReference type="PATRIC" id="fig|1423725.3.peg.289"/>
<dbReference type="EMBL" id="AYZD01000011">
    <property type="protein sequence ID" value="KRM96764.1"/>
    <property type="molecule type" value="Genomic_DNA"/>
</dbReference>
<proteinExistence type="predicted"/>
<dbReference type="Proteomes" id="UP000051015">
    <property type="component" value="Unassembled WGS sequence"/>
</dbReference>
<dbReference type="STRING" id="1423725.FC19_GL000281"/>
<name>A0A0R2D8W4_9LACO</name>
<keyword evidence="2" id="KW-1185">Reference proteome</keyword>